<dbReference type="AlphaFoldDB" id="A0AA39D9D9"/>
<comment type="caution">
    <text evidence="2">The sequence shown here is derived from an EMBL/GenBank/DDBJ whole genome shotgun (WGS) entry which is preliminary data.</text>
</comment>
<feature type="chain" id="PRO_5041284306" evidence="1">
    <location>
        <begin position="23"/>
        <end position="60"/>
    </location>
</feature>
<protein>
    <submittedName>
        <fullName evidence="2">Uncharacterized protein</fullName>
    </submittedName>
</protein>
<dbReference type="PANTHER" id="PTHR34061">
    <property type="entry name" value="PROTEIN, PUTATIVE-RELATED"/>
    <property type="match status" value="1"/>
</dbReference>
<organism evidence="2 3">
    <name type="scientific">Vitis rotundifolia</name>
    <name type="common">Muscadine grape</name>
    <dbReference type="NCBI Taxonomy" id="103349"/>
    <lineage>
        <taxon>Eukaryota</taxon>
        <taxon>Viridiplantae</taxon>
        <taxon>Streptophyta</taxon>
        <taxon>Embryophyta</taxon>
        <taxon>Tracheophyta</taxon>
        <taxon>Spermatophyta</taxon>
        <taxon>Magnoliopsida</taxon>
        <taxon>eudicotyledons</taxon>
        <taxon>Gunneridae</taxon>
        <taxon>Pentapetalae</taxon>
        <taxon>rosids</taxon>
        <taxon>Vitales</taxon>
        <taxon>Vitaceae</taxon>
        <taxon>Viteae</taxon>
        <taxon>Vitis</taxon>
    </lineage>
</organism>
<proteinExistence type="predicted"/>
<dbReference type="Proteomes" id="UP001168098">
    <property type="component" value="Unassembled WGS sequence"/>
</dbReference>
<evidence type="ECO:0000313" key="2">
    <source>
        <dbReference type="EMBL" id="KAJ9675851.1"/>
    </source>
</evidence>
<name>A0AA39D9D9_VITRO</name>
<keyword evidence="1" id="KW-0732">Signal</keyword>
<sequence length="60" mass="6505">MATWVGTNMALAFFASLERCSCVHLSTADMDDNNDGEGTKDRLLMLTSESPKSNVVNLPV</sequence>
<accession>A0AA39D9D9</accession>
<evidence type="ECO:0000256" key="1">
    <source>
        <dbReference type="SAM" id="SignalP"/>
    </source>
</evidence>
<dbReference type="EMBL" id="JARBHA010000018">
    <property type="protein sequence ID" value="KAJ9675851.1"/>
    <property type="molecule type" value="Genomic_DNA"/>
</dbReference>
<reference evidence="2 3" key="1">
    <citation type="journal article" date="2023" name="BMC Biotechnol.">
        <title>Vitis rotundifolia cv Carlos genome sequencing.</title>
        <authorList>
            <person name="Huff M."/>
            <person name="Hulse-Kemp A."/>
            <person name="Scheffler B."/>
            <person name="Youngblood R."/>
            <person name="Simpson S."/>
            <person name="Babiker E."/>
            <person name="Staton M."/>
        </authorList>
    </citation>
    <scope>NUCLEOTIDE SEQUENCE [LARGE SCALE GENOMIC DNA]</scope>
    <source>
        <tissue evidence="2">Leaf</tissue>
    </source>
</reference>
<dbReference type="PANTHER" id="PTHR34061:SF11">
    <property type="entry name" value="PROTEIN, PUTATIVE-RELATED"/>
    <property type="match status" value="1"/>
</dbReference>
<evidence type="ECO:0000313" key="3">
    <source>
        <dbReference type="Proteomes" id="UP001168098"/>
    </source>
</evidence>
<gene>
    <name evidence="2" type="ORF">PVL29_024685</name>
</gene>
<feature type="signal peptide" evidence="1">
    <location>
        <begin position="1"/>
        <end position="22"/>
    </location>
</feature>
<keyword evidence="3" id="KW-1185">Reference proteome</keyword>